<reference evidence="1" key="1">
    <citation type="submission" date="2021-06" db="EMBL/GenBank/DDBJ databases">
        <authorList>
            <person name="Kallberg Y."/>
            <person name="Tangrot J."/>
            <person name="Rosling A."/>
        </authorList>
    </citation>
    <scope>NUCLEOTIDE SEQUENCE</scope>
    <source>
        <strain evidence="1">IN212</strain>
    </source>
</reference>
<dbReference type="OrthoDB" id="2444994at2759"/>
<name>A0A9N9IPA2_9GLOM</name>
<dbReference type="EMBL" id="CAJVPZ010033955">
    <property type="protein sequence ID" value="CAG8745693.1"/>
    <property type="molecule type" value="Genomic_DNA"/>
</dbReference>
<dbReference type="Proteomes" id="UP000789396">
    <property type="component" value="Unassembled WGS sequence"/>
</dbReference>
<proteinExistence type="predicted"/>
<evidence type="ECO:0000313" key="1">
    <source>
        <dbReference type="EMBL" id="CAG8745693.1"/>
    </source>
</evidence>
<keyword evidence="2" id="KW-1185">Reference proteome</keyword>
<evidence type="ECO:0000313" key="2">
    <source>
        <dbReference type="Proteomes" id="UP000789396"/>
    </source>
</evidence>
<sequence>YGPENQDNDFEQQIQQLLQLMGGIMPQVQQNNQIRKMNTVSIPSFAGANQDSVEWLEMVSCAFEANNIQGNRRIAVIGAYLTGMAAMWWETRRNTRPHIDCWEDNFHSDVSFVHQFRQNFCTQMLVSQWNTELLTRRQRIGETIDQYAANMAALFR</sequence>
<protein>
    <submittedName>
        <fullName evidence="1">16868_t:CDS:1</fullName>
    </submittedName>
</protein>
<gene>
    <name evidence="1" type="ORF">RFULGI_LOCUS13211</name>
</gene>
<comment type="caution">
    <text evidence="1">The sequence shown here is derived from an EMBL/GenBank/DDBJ whole genome shotgun (WGS) entry which is preliminary data.</text>
</comment>
<organism evidence="1 2">
    <name type="scientific">Racocetra fulgida</name>
    <dbReference type="NCBI Taxonomy" id="60492"/>
    <lineage>
        <taxon>Eukaryota</taxon>
        <taxon>Fungi</taxon>
        <taxon>Fungi incertae sedis</taxon>
        <taxon>Mucoromycota</taxon>
        <taxon>Glomeromycotina</taxon>
        <taxon>Glomeromycetes</taxon>
        <taxon>Diversisporales</taxon>
        <taxon>Gigasporaceae</taxon>
        <taxon>Racocetra</taxon>
    </lineage>
</organism>
<accession>A0A9N9IPA2</accession>
<feature type="non-terminal residue" evidence="1">
    <location>
        <position position="1"/>
    </location>
</feature>
<dbReference type="AlphaFoldDB" id="A0A9N9IPA2"/>